<dbReference type="SUPFAM" id="SSF54506">
    <property type="entry name" value="Diaminopimelate epimerase-like"/>
    <property type="match status" value="2"/>
</dbReference>
<dbReference type="STRING" id="269621.A0A238FDK0"/>
<dbReference type="AlphaFoldDB" id="A0A238FDK0"/>
<protein>
    <submittedName>
        <fullName evidence="3">BQ2448_2238 protein</fullName>
    </submittedName>
</protein>
<keyword evidence="2" id="KW-0413">Isomerase</keyword>
<dbReference type="InterPro" id="IPR003719">
    <property type="entry name" value="Phenazine_PhzF-like"/>
</dbReference>
<accession>A0A238FDK0</accession>
<dbReference type="OrthoDB" id="75169at2759"/>
<comment type="similarity">
    <text evidence="1">Belongs to the PhzF family.</text>
</comment>
<dbReference type="PANTHER" id="PTHR13774:SF17">
    <property type="entry name" value="PHENAZINE BIOSYNTHESIS-LIKE DOMAIN-CONTAINING PROTEIN"/>
    <property type="match status" value="1"/>
</dbReference>
<dbReference type="GO" id="GO:0016853">
    <property type="term" value="F:isomerase activity"/>
    <property type="evidence" value="ECO:0007669"/>
    <property type="project" value="UniProtKB-KW"/>
</dbReference>
<dbReference type="NCBIfam" id="TIGR00654">
    <property type="entry name" value="PhzF_family"/>
    <property type="match status" value="1"/>
</dbReference>
<evidence type="ECO:0000256" key="2">
    <source>
        <dbReference type="ARBA" id="ARBA00023235"/>
    </source>
</evidence>
<gene>
    <name evidence="3" type="ORF">BQ2448_2238</name>
</gene>
<proteinExistence type="inferred from homology"/>
<dbReference type="Pfam" id="PF02567">
    <property type="entry name" value="PhzC-PhzF"/>
    <property type="match status" value="1"/>
</dbReference>
<keyword evidence="4" id="KW-1185">Reference proteome</keyword>
<dbReference type="GO" id="GO:0005737">
    <property type="term" value="C:cytoplasm"/>
    <property type="evidence" value="ECO:0007669"/>
    <property type="project" value="TreeGrafter"/>
</dbReference>
<name>A0A238FDK0_9BASI</name>
<dbReference type="EMBL" id="FMSP01000004">
    <property type="protein sequence ID" value="SCV69218.1"/>
    <property type="molecule type" value="Genomic_DNA"/>
</dbReference>
<dbReference type="PANTHER" id="PTHR13774">
    <property type="entry name" value="PHENAZINE BIOSYNTHESIS PROTEIN"/>
    <property type="match status" value="1"/>
</dbReference>
<sequence>MPSLAFETVDAFTSTVFAGNPAAVIVLSKEQVQEIDATQMQLIAREFNLSETAFVCALEDKVEVKNGEVDYLIRWFTPAAEVPLCGHATLASSHCLFTKHHPKARQINFQTLHSGMLTIQRRDNNRIELDFPADVSSHSRAIPKHSDRWSMIIRALSNALGVEAGPHVVAMCDSATGPLIEFSADGINLETAKWKPDAFTVEVSTFLVIVTQAASRAERQDVSSRVFGPLLGVPEDPVTGFAHTVLGPYWGKASAAPHARLLAAKGLTTWSKDSMECKQVSERGGTLIVRWNETKSHRVGLEGSAKTVMRGTLELALHSAMSHASPRRSLRFWTWDVFTSSPFHGNPAAVVVLPTSTSPEFD</sequence>
<reference evidence="4" key="1">
    <citation type="submission" date="2016-09" db="EMBL/GenBank/DDBJ databases">
        <authorList>
            <person name="Jeantristanb JTB J.-T."/>
            <person name="Ricardo R."/>
        </authorList>
    </citation>
    <scope>NUCLEOTIDE SEQUENCE [LARGE SCALE GENOMIC DNA]</scope>
</reference>
<evidence type="ECO:0000313" key="3">
    <source>
        <dbReference type="EMBL" id="SCV69218.1"/>
    </source>
</evidence>
<evidence type="ECO:0000313" key="4">
    <source>
        <dbReference type="Proteomes" id="UP000198372"/>
    </source>
</evidence>
<organism evidence="3 4">
    <name type="scientific">Microbotryum intermedium</name>
    <dbReference type="NCBI Taxonomy" id="269621"/>
    <lineage>
        <taxon>Eukaryota</taxon>
        <taxon>Fungi</taxon>
        <taxon>Dikarya</taxon>
        <taxon>Basidiomycota</taxon>
        <taxon>Pucciniomycotina</taxon>
        <taxon>Microbotryomycetes</taxon>
        <taxon>Microbotryales</taxon>
        <taxon>Microbotryaceae</taxon>
        <taxon>Microbotryum</taxon>
    </lineage>
</organism>
<evidence type="ECO:0000256" key="1">
    <source>
        <dbReference type="ARBA" id="ARBA00008270"/>
    </source>
</evidence>
<dbReference type="Gene3D" id="3.10.310.10">
    <property type="entry name" value="Diaminopimelate Epimerase, Chain A, domain 1"/>
    <property type="match status" value="3"/>
</dbReference>
<dbReference type="Proteomes" id="UP000198372">
    <property type="component" value="Unassembled WGS sequence"/>
</dbReference>